<evidence type="ECO:0000256" key="1">
    <source>
        <dbReference type="ARBA" id="ARBA00005474"/>
    </source>
</evidence>
<evidence type="ECO:0000313" key="5">
    <source>
        <dbReference type="EMBL" id="KAH7511677.1"/>
    </source>
</evidence>
<reference evidence="5 6" key="1">
    <citation type="submission" date="2021-02" db="EMBL/GenBank/DDBJ databases">
        <title>Plant Genome Project.</title>
        <authorList>
            <person name="Zhang R.-G."/>
        </authorList>
    </citation>
    <scope>NUCLEOTIDE SEQUENCE [LARGE SCALE GENOMIC DNA]</scope>
    <source>
        <tissue evidence="5">Leaves</tissue>
    </source>
</reference>
<comment type="caution">
    <text evidence="5">The sequence shown here is derived from an EMBL/GenBank/DDBJ whole genome shotgun (WGS) entry which is preliminary data.</text>
</comment>
<proteinExistence type="inferred from homology"/>
<protein>
    <recommendedName>
        <fullName evidence="4">LOB domain-containing protein</fullName>
    </recommendedName>
</protein>
<evidence type="ECO:0000256" key="2">
    <source>
        <dbReference type="SAM" id="Coils"/>
    </source>
</evidence>
<comment type="similarity">
    <text evidence="1">Belongs to the LOB domain-containing protein family.</text>
</comment>
<accession>A0ABQ8GXK4</accession>
<dbReference type="PANTHER" id="PTHR31301:SF103">
    <property type="entry name" value="LOB DOMAIN-CONTAINING PROTEIN 5-RELATED"/>
    <property type="match status" value="1"/>
</dbReference>
<dbReference type="Pfam" id="PF03195">
    <property type="entry name" value="LOB"/>
    <property type="match status" value="1"/>
</dbReference>
<feature type="domain" description="LOB" evidence="4">
    <location>
        <begin position="7"/>
        <end position="108"/>
    </location>
</feature>
<dbReference type="PANTHER" id="PTHR31301">
    <property type="entry name" value="LOB DOMAIN-CONTAINING PROTEIN 4-RELATED"/>
    <property type="match status" value="1"/>
</dbReference>
<keyword evidence="6" id="KW-1185">Reference proteome</keyword>
<feature type="coiled-coil region" evidence="2">
    <location>
        <begin position="87"/>
        <end position="114"/>
    </location>
</feature>
<evidence type="ECO:0000259" key="4">
    <source>
        <dbReference type="PROSITE" id="PS50891"/>
    </source>
</evidence>
<sequence>MSREPTQTCSACRLQRKRCDRNCDMAQYFPASKYCEFQNAHKLFGMSNIQKMMNSVLPEQRKATADSILIEGNARSNDLVHGCQGIVRNIKSQIQLYENEFELVNRELAFFRERERQNPQEILNPDIDDDLTIIDRILNFQSTLGEGLDQPTMEPLQIGVSGEQTMEAASNSDEEEKKP</sequence>
<dbReference type="PROSITE" id="PS50891">
    <property type="entry name" value="LOB"/>
    <property type="match status" value="1"/>
</dbReference>
<keyword evidence="2" id="KW-0175">Coiled coil</keyword>
<dbReference type="EMBL" id="JAFEMO010000494">
    <property type="protein sequence ID" value="KAH7511677.1"/>
    <property type="molecule type" value="Genomic_DNA"/>
</dbReference>
<dbReference type="InterPro" id="IPR004883">
    <property type="entry name" value="LOB"/>
</dbReference>
<evidence type="ECO:0000313" key="6">
    <source>
        <dbReference type="Proteomes" id="UP000827721"/>
    </source>
</evidence>
<gene>
    <name evidence="5" type="ORF">JRO89_XSUnG0178300</name>
</gene>
<feature type="region of interest" description="Disordered" evidence="3">
    <location>
        <begin position="145"/>
        <end position="179"/>
    </location>
</feature>
<feature type="compositionally biased region" description="Polar residues" evidence="3">
    <location>
        <begin position="162"/>
        <end position="171"/>
    </location>
</feature>
<dbReference type="Proteomes" id="UP000827721">
    <property type="component" value="Unassembled WGS sequence"/>
</dbReference>
<name>A0ABQ8GXK4_9ROSI</name>
<evidence type="ECO:0000256" key="3">
    <source>
        <dbReference type="SAM" id="MobiDB-lite"/>
    </source>
</evidence>
<organism evidence="5 6">
    <name type="scientific">Xanthoceras sorbifolium</name>
    <dbReference type="NCBI Taxonomy" id="99658"/>
    <lineage>
        <taxon>Eukaryota</taxon>
        <taxon>Viridiplantae</taxon>
        <taxon>Streptophyta</taxon>
        <taxon>Embryophyta</taxon>
        <taxon>Tracheophyta</taxon>
        <taxon>Spermatophyta</taxon>
        <taxon>Magnoliopsida</taxon>
        <taxon>eudicotyledons</taxon>
        <taxon>Gunneridae</taxon>
        <taxon>Pentapetalae</taxon>
        <taxon>rosids</taxon>
        <taxon>malvids</taxon>
        <taxon>Sapindales</taxon>
        <taxon>Sapindaceae</taxon>
        <taxon>Xanthoceroideae</taxon>
        <taxon>Xanthoceras</taxon>
    </lineage>
</organism>